<dbReference type="InterPro" id="IPR018487">
    <property type="entry name" value="Hemopexin-like_repeat"/>
</dbReference>
<dbReference type="PROSITE" id="PS51642">
    <property type="entry name" value="HEMOPEXIN_2"/>
    <property type="match status" value="1"/>
</dbReference>
<feature type="repeat" description="Hemopexin" evidence="1">
    <location>
        <begin position="217"/>
        <end position="264"/>
    </location>
</feature>
<feature type="compositionally biased region" description="Low complexity" evidence="2">
    <location>
        <begin position="38"/>
        <end position="56"/>
    </location>
</feature>
<accession>A0ABD2MYW3</accession>
<comment type="caution">
    <text evidence="3">The sequence shown here is derived from an EMBL/GenBank/DDBJ whole genome shotgun (WGS) entry which is preliminary data.</text>
</comment>
<proteinExistence type="predicted"/>
<dbReference type="AlphaFoldDB" id="A0ABD2MYW3"/>
<keyword evidence="4" id="KW-1185">Reference proteome</keyword>
<evidence type="ECO:0000313" key="3">
    <source>
        <dbReference type="EMBL" id="KAL3271678.1"/>
    </source>
</evidence>
<dbReference type="Proteomes" id="UP001516400">
    <property type="component" value="Unassembled WGS sequence"/>
</dbReference>
<dbReference type="EMBL" id="JABFTP020000042">
    <property type="protein sequence ID" value="KAL3271678.1"/>
    <property type="molecule type" value="Genomic_DNA"/>
</dbReference>
<gene>
    <name evidence="3" type="ORF">HHI36_022151</name>
</gene>
<name>A0ABD2MYW3_9CUCU</name>
<organism evidence="3 4">
    <name type="scientific">Cryptolaemus montrouzieri</name>
    <dbReference type="NCBI Taxonomy" id="559131"/>
    <lineage>
        <taxon>Eukaryota</taxon>
        <taxon>Metazoa</taxon>
        <taxon>Ecdysozoa</taxon>
        <taxon>Arthropoda</taxon>
        <taxon>Hexapoda</taxon>
        <taxon>Insecta</taxon>
        <taxon>Pterygota</taxon>
        <taxon>Neoptera</taxon>
        <taxon>Endopterygota</taxon>
        <taxon>Coleoptera</taxon>
        <taxon>Polyphaga</taxon>
        <taxon>Cucujiformia</taxon>
        <taxon>Coccinelloidea</taxon>
        <taxon>Coccinellidae</taxon>
        <taxon>Scymninae</taxon>
        <taxon>Scymnini</taxon>
        <taxon>Cryptolaemus</taxon>
    </lineage>
</organism>
<dbReference type="Gene3D" id="2.110.10.10">
    <property type="entry name" value="Hemopexin-like domain"/>
    <property type="match status" value="1"/>
</dbReference>
<reference evidence="3 4" key="1">
    <citation type="journal article" date="2021" name="BMC Biol.">
        <title>Horizontally acquired antibacterial genes associated with adaptive radiation of ladybird beetles.</title>
        <authorList>
            <person name="Li H.S."/>
            <person name="Tang X.F."/>
            <person name="Huang Y.H."/>
            <person name="Xu Z.Y."/>
            <person name="Chen M.L."/>
            <person name="Du X.Y."/>
            <person name="Qiu B.Y."/>
            <person name="Chen P.T."/>
            <person name="Zhang W."/>
            <person name="Slipinski A."/>
            <person name="Escalona H.E."/>
            <person name="Waterhouse R.M."/>
            <person name="Zwick A."/>
            <person name="Pang H."/>
        </authorList>
    </citation>
    <scope>NUCLEOTIDE SEQUENCE [LARGE SCALE GENOMIC DNA]</scope>
    <source>
        <strain evidence="3">SYSU2018</strain>
    </source>
</reference>
<evidence type="ECO:0000313" key="4">
    <source>
        <dbReference type="Proteomes" id="UP001516400"/>
    </source>
</evidence>
<evidence type="ECO:0000256" key="2">
    <source>
        <dbReference type="SAM" id="MobiDB-lite"/>
    </source>
</evidence>
<sequence length="293" mass="33943">MYPSLNDNRKSVELDQDDINAIQSLYGLPPVKKEMNETTTTKSVTRTTQSSETMQTTTVKRTATLNKPAPNLCEVNFKFHKLLILNKHFYVFFDDWVWVIPLKKQTIPTALQISSFIPLPTISFRNDGFMYQKPNGDIFFIYKNNYYIVDPDSFALKGRYFLTSLGLPSNIKVNGGVNTYTGRSYIFFNNTLCVEIDDYYQRAKSIKYIEEVFPGIPSSIDHVFRYIDGTLYFFKGRMVYEFNEFSGKMIKSYRFSLETTFNIPCQSEGVLQQLKNLLSKIISNKIILAEDED</sequence>
<protein>
    <submittedName>
        <fullName evidence="3">Uncharacterized protein</fullName>
    </submittedName>
</protein>
<dbReference type="SUPFAM" id="SSF50923">
    <property type="entry name" value="Hemopexin-like domain"/>
    <property type="match status" value="1"/>
</dbReference>
<feature type="region of interest" description="Disordered" evidence="2">
    <location>
        <begin position="36"/>
        <end position="56"/>
    </location>
</feature>
<evidence type="ECO:0000256" key="1">
    <source>
        <dbReference type="PROSITE-ProRule" id="PRU01011"/>
    </source>
</evidence>
<dbReference type="SMART" id="SM00120">
    <property type="entry name" value="HX"/>
    <property type="match status" value="1"/>
</dbReference>
<dbReference type="InterPro" id="IPR036375">
    <property type="entry name" value="Hemopexin-like_dom_sf"/>
</dbReference>